<evidence type="ECO:0000313" key="2">
    <source>
        <dbReference type="Proteomes" id="UP000641932"/>
    </source>
</evidence>
<accession>A0A917ZVK8</accession>
<dbReference type="RefSeq" id="WP_189134606.1">
    <property type="nucleotide sequence ID" value="NZ_BMMS01000029.1"/>
</dbReference>
<gene>
    <name evidence="1" type="ORF">GCM10012280_56040</name>
</gene>
<protein>
    <submittedName>
        <fullName evidence="1">Uncharacterized protein</fullName>
    </submittedName>
</protein>
<organism evidence="1 2">
    <name type="scientific">Wenjunlia tyrosinilytica</name>
    <dbReference type="NCBI Taxonomy" id="1544741"/>
    <lineage>
        <taxon>Bacteria</taxon>
        <taxon>Bacillati</taxon>
        <taxon>Actinomycetota</taxon>
        <taxon>Actinomycetes</taxon>
        <taxon>Kitasatosporales</taxon>
        <taxon>Streptomycetaceae</taxon>
        <taxon>Wenjunlia</taxon>
    </lineage>
</organism>
<reference evidence="1" key="1">
    <citation type="journal article" date="2014" name="Int. J. Syst. Evol. Microbiol.">
        <title>Complete genome sequence of Corynebacterium casei LMG S-19264T (=DSM 44701T), isolated from a smear-ripened cheese.</title>
        <authorList>
            <consortium name="US DOE Joint Genome Institute (JGI-PGF)"/>
            <person name="Walter F."/>
            <person name="Albersmeier A."/>
            <person name="Kalinowski J."/>
            <person name="Ruckert C."/>
        </authorList>
    </citation>
    <scope>NUCLEOTIDE SEQUENCE</scope>
    <source>
        <strain evidence="1">CGMCC 4.7201</strain>
    </source>
</reference>
<name>A0A917ZVK8_9ACTN</name>
<dbReference type="AlphaFoldDB" id="A0A917ZVK8"/>
<sequence>MLTPTPHTWPASWEQEILLITCGTNGLGPDNSLIKALLKGDGPTQPFADASKELVVSLLDPALPASHAKAVLLRLCYAVADNKRLQAIPDEVKTNGSFVPPGLNVANYTAVLELIAAKALWLAGHQQFLPWPFNETKLKPDFCIAGHSPDASGHTAGTFYDKCSLVGDSLKVSGVKTLAELPTGLLGGVTEKLAAYPTKDVIVVLDACDNPCLWAGQHVAQFDRAAVMRDFATQVAGLRNEVKKRLVSVYVILPDWSVNQLVVQQ</sequence>
<keyword evidence="2" id="KW-1185">Reference proteome</keyword>
<dbReference type="Proteomes" id="UP000641932">
    <property type="component" value="Unassembled WGS sequence"/>
</dbReference>
<proteinExistence type="predicted"/>
<evidence type="ECO:0000313" key="1">
    <source>
        <dbReference type="EMBL" id="GGO96473.1"/>
    </source>
</evidence>
<comment type="caution">
    <text evidence="1">The sequence shown here is derived from an EMBL/GenBank/DDBJ whole genome shotgun (WGS) entry which is preliminary data.</text>
</comment>
<reference evidence="1" key="2">
    <citation type="submission" date="2020-09" db="EMBL/GenBank/DDBJ databases">
        <authorList>
            <person name="Sun Q."/>
            <person name="Zhou Y."/>
        </authorList>
    </citation>
    <scope>NUCLEOTIDE SEQUENCE</scope>
    <source>
        <strain evidence="1">CGMCC 4.7201</strain>
    </source>
</reference>
<dbReference type="EMBL" id="BMMS01000029">
    <property type="protein sequence ID" value="GGO96473.1"/>
    <property type="molecule type" value="Genomic_DNA"/>
</dbReference>